<dbReference type="InterPro" id="IPR036409">
    <property type="entry name" value="Aldolase_II/adducin_N_sf"/>
</dbReference>
<reference evidence="4 5" key="1">
    <citation type="submission" date="2018-12" db="EMBL/GenBank/DDBJ databases">
        <title>The genome sequences of Variovorax guangxiensis DSM 27352.</title>
        <authorList>
            <person name="Gao J."/>
            <person name="Sun J."/>
        </authorList>
    </citation>
    <scope>NUCLEOTIDE SEQUENCE [LARGE SCALE GENOMIC DNA]</scope>
    <source>
        <strain evidence="4 5">DSM 27352</strain>
    </source>
</reference>
<dbReference type="InterPro" id="IPR051017">
    <property type="entry name" value="Aldolase-II_Adducin_sf"/>
</dbReference>
<dbReference type="SUPFAM" id="SSF53639">
    <property type="entry name" value="AraD/HMP-PK domain-like"/>
    <property type="match status" value="1"/>
</dbReference>
<evidence type="ECO:0000259" key="3">
    <source>
        <dbReference type="SMART" id="SM01007"/>
    </source>
</evidence>
<dbReference type="InterPro" id="IPR001303">
    <property type="entry name" value="Aldolase_II/adducin_N"/>
</dbReference>
<dbReference type="SMART" id="SM01007">
    <property type="entry name" value="Aldolase_II"/>
    <property type="match status" value="1"/>
</dbReference>
<protein>
    <submittedName>
        <fullName evidence="4">Aldolase</fullName>
    </submittedName>
</protein>
<dbReference type="Pfam" id="PF00596">
    <property type="entry name" value="Aldolase_II"/>
    <property type="match status" value="1"/>
</dbReference>
<organism evidence="4 5">
    <name type="scientific">Variovorax guangxiensis</name>
    <dbReference type="NCBI Taxonomy" id="1775474"/>
    <lineage>
        <taxon>Bacteria</taxon>
        <taxon>Pseudomonadati</taxon>
        <taxon>Pseudomonadota</taxon>
        <taxon>Betaproteobacteria</taxon>
        <taxon>Burkholderiales</taxon>
        <taxon>Comamonadaceae</taxon>
        <taxon>Variovorax</taxon>
    </lineage>
</organism>
<evidence type="ECO:0000256" key="1">
    <source>
        <dbReference type="ARBA" id="ARBA00037961"/>
    </source>
</evidence>
<dbReference type="GO" id="GO:0005856">
    <property type="term" value="C:cytoskeleton"/>
    <property type="evidence" value="ECO:0007669"/>
    <property type="project" value="TreeGrafter"/>
</dbReference>
<dbReference type="OrthoDB" id="5500703at2"/>
<accession>A0A3S0XBC9</accession>
<comment type="similarity">
    <text evidence="1">Belongs to the aldolase class II family.</text>
</comment>
<feature type="domain" description="Class II aldolase/adducin N-terminal" evidence="3">
    <location>
        <begin position="58"/>
        <end position="235"/>
    </location>
</feature>
<dbReference type="Gene3D" id="3.40.225.10">
    <property type="entry name" value="Class II aldolase/adducin N-terminal domain"/>
    <property type="match status" value="1"/>
</dbReference>
<dbReference type="PANTHER" id="PTHR10672:SF3">
    <property type="entry name" value="PROTEIN HU-LI TAI SHAO"/>
    <property type="match status" value="1"/>
</dbReference>
<evidence type="ECO:0000313" key="5">
    <source>
        <dbReference type="Proteomes" id="UP000281118"/>
    </source>
</evidence>
<name>A0A3S0XBC9_9BURK</name>
<dbReference type="PANTHER" id="PTHR10672">
    <property type="entry name" value="ADDUCIN"/>
    <property type="match status" value="1"/>
</dbReference>
<feature type="compositionally biased region" description="Basic residues" evidence="2">
    <location>
        <begin position="1"/>
        <end position="13"/>
    </location>
</feature>
<proteinExistence type="inferred from homology"/>
<dbReference type="NCBIfam" id="NF005484">
    <property type="entry name" value="PRK07090.1"/>
    <property type="match status" value="1"/>
</dbReference>
<sequence>MRVHPRARAKRGLLHTLAAPPTNAHRSQRVSDDTRTTTHESPAPSLDGLSYGNWTEAEKLALSCRILAKEGHCETLAGQITVRQPDGSFLTTPLAHAFSEIRPDSVMRIDDSLRVLEGRGVPNPAVRFHLWVYRRRPDVNCVIHTHPPYVSALSMTGEPLQIAHMDATPFFDDCAFLPEWPGLPIADVEGEIISAALGTKRCVLLANHGFLAATPTIEESLYMSVLIERAARNQLIAQSAYGRLKLVDPALARESHDFLLQRSIVNASFAMFARQITGERP</sequence>
<dbReference type="GO" id="GO:0051015">
    <property type="term" value="F:actin filament binding"/>
    <property type="evidence" value="ECO:0007669"/>
    <property type="project" value="TreeGrafter"/>
</dbReference>
<feature type="compositionally biased region" description="Basic and acidic residues" evidence="2">
    <location>
        <begin position="29"/>
        <end position="38"/>
    </location>
</feature>
<comment type="caution">
    <text evidence="4">The sequence shown here is derived from an EMBL/GenBank/DDBJ whole genome shotgun (WGS) entry which is preliminary data.</text>
</comment>
<evidence type="ECO:0000313" key="4">
    <source>
        <dbReference type="EMBL" id="RUR65722.1"/>
    </source>
</evidence>
<dbReference type="AlphaFoldDB" id="A0A3S0XBC9"/>
<gene>
    <name evidence="4" type="ORF">EJP67_01475</name>
</gene>
<dbReference type="EMBL" id="RXFT01000001">
    <property type="protein sequence ID" value="RUR65722.1"/>
    <property type="molecule type" value="Genomic_DNA"/>
</dbReference>
<dbReference type="Proteomes" id="UP000281118">
    <property type="component" value="Unassembled WGS sequence"/>
</dbReference>
<feature type="region of interest" description="Disordered" evidence="2">
    <location>
        <begin position="1"/>
        <end position="50"/>
    </location>
</feature>
<evidence type="ECO:0000256" key="2">
    <source>
        <dbReference type="SAM" id="MobiDB-lite"/>
    </source>
</evidence>